<organism evidence="1 2">
    <name type="scientific">Caenorhabditis elegans</name>
    <dbReference type="NCBI Taxonomy" id="6239"/>
    <lineage>
        <taxon>Eukaryota</taxon>
        <taxon>Metazoa</taxon>
        <taxon>Ecdysozoa</taxon>
        <taxon>Nematoda</taxon>
        <taxon>Chromadorea</taxon>
        <taxon>Rhabditida</taxon>
        <taxon>Rhabditina</taxon>
        <taxon>Rhabditomorpha</taxon>
        <taxon>Rhabditoidea</taxon>
        <taxon>Rhabditidae</taxon>
        <taxon>Peloderinae</taxon>
        <taxon>Caenorhabditis</taxon>
    </lineage>
</organism>
<gene>
    <name evidence="1" type="ORF">CELE_T16H12.13</name>
    <name evidence="1 3" type="ORF">T16H12.13</name>
</gene>
<protein>
    <submittedName>
        <fullName evidence="1">Uncharacterized protein</fullName>
    </submittedName>
</protein>
<dbReference type="AGR" id="WB:WBGene00194725"/>
<dbReference type="CTD" id="13191038"/>
<dbReference type="RefSeq" id="NP_001255064.1">
    <property type="nucleotide sequence ID" value="NM_001268135.1"/>
</dbReference>
<evidence type="ECO:0000313" key="2">
    <source>
        <dbReference type="Proteomes" id="UP000001940"/>
    </source>
</evidence>
<keyword evidence="2" id="KW-1185">Reference proteome</keyword>
<proteinExistence type="predicted"/>
<dbReference type="PaxDb" id="6239-T16H12.13"/>
<dbReference type="Proteomes" id="UP000001940">
    <property type="component" value="Chromosome III"/>
</dbReference>
<dbReference type="HOGENOM" id="CLU_1556661_0_0_1"/>
<dbReference type="InParanoid" id="C8JQQ6"/>
<accession>C8JQQ6</accession>
<dbReference type="WormBase" id="T16H12.13">
    <property type="protein sequence ID" value="CE43983"/>
    <property type="gene ID" value="WBGene00194725"/>
</dbReference>
<reference evidence="1 2" key="1">
    <citation type="journal article" date="1998" name="Science">
        <title>Genome sequence of the nematode C. elegans: a platform for investigating biology.</title>
        <authorList>
            <consortium name="The C. elegans sequencing consortium"/>
            <person name="Sulson J.E."/>
            <person name="Waterston R."/>
        </authorList>
    </citation>
    <scope>NUCLEOTIDE SEQUENCE [LARGE SCALE GENOMIC DNA]</scope>
    <source>
        <strain evidence="1 2">Bristol N2</strain>
    </source>
</reference>
<dbReference type="AlphaFoldDB" id="C8JQQ6"/>
<evidence type="ECO:0000313" key="1">
    <source>
        <dbReference type="EMBL" id="CBB16244.1"/>
    </source>
</evidence>
<dbReference type="PhylomeDB" id="C8JQQ6"/>
<dbReference type="EMBL" id="BX284603">
    <property type="protein sequence ID" value="CBB16244.1"/>
    <property type="molecule type" value="Genomic_DNA"/>
</dbReference>
<evidence type="ECO:0000313" key="3">
    <source>
        <dbReference type="WormBase" id="T16H12.13"/>
    </source>
</evidence>
<name>C8JQQ6_CAEEL</name>
<dbReference type="GeneID" id="13191038"/>
<dbReference type="Bgee" id="WBGene00194725">
    <property type="expression patterns" value="Expressed in multicellular organism and 3 other cell types or tissues"/>
</dbReference>
<sequence length="172" mass="19992">MALCENVIIDALYKELISLKRRKIARRKEILKYAQRIARSSGAFTKMIQIGDSGNRMPTAIESEYNFNFSNDDISTEIHHNEEPTSKPVSSETCKFCGNRHSTDECTEYTTGESRRARLQKLLLCVFCFKQAHPSKFECARQQMNVKCCRCLRFVHHHVACDPHTKKFQINW</sequence>
<dbReference type="KEGG" id="cel:CELE_T16H12.13"/>